<dbReference type="InterPro" id="IPR021447">
    <property type="entry name" value="DUF3097_C"/>
</dbReference>
<proteinExistence type="predicted"/>
<keyword evidence="4" id="KW-1185">Reference proteome</keyword>
<evidence type="ECO:0000259" key="2">
    <source>
        <dbReference type="Pfam" id="PF22845"/>
    </source>
</evidence>
<evidence type="ECO:0000313" key="4">
    <source>
        <dbReference type="Proteomes" id="UP000676325"/>
    </source>
</evidence>
<evidence type="ECO:0000259" key="1">
    <source>
        <dbReference type="Pfam" id="PF11296"/>
    </source>
</evidence>
<dbReference type="Pfam" id="PF22845">
    <property type="entry name" value="DUF3097_N"/>
    <property type="match status" value="1"/>
</dbReference>
<dbReference type="Proteomes" id="UP000676325">
    <property type="component" value="Unassembled WGS sequence"/>
</dbReference>
<dbReference type="InterPro" id="IPR053883">
    <property type="entry name" value="DUF3097_N"/>
</dbReference>
<reference evidence="3" key="1">
    <citation type="submission" date="2021-04" db="EMBL/GenBank/DDBJ databases">
        <title>Genome based classification of Actinospica acidithermotolerans sp. nov., an actinobacterium isolated from an Indonesian hot spring.</title>
        <authorList>
            <person name="Kusuma A.B."/>
            <person name="Putra K.E."/>
            <person name="Nafisah S."/>
            <person name="Loh J."/>
            <person name="Nouioui I."/>
            <person name="Goodfellow M."/>
        </authorList>
    </citation>
    <scope>NUCLEOTIDE SEQUENCE</scope>
    <source>
        <strain evidence="3">MGRD01-02</strain>
    </source>
</reference>
<dbReference type="AlphaFoldDB" id="A0A941IIV2"/>
<feature type="domain" description="DUF3097" evidence="2">
    <location>
        <begin position="84"/>
        <end position="146"/>
    </location>
</feature>
<dbReference type="Pfam" id="PF11296">
    <property type="entry name" value="DUF3097_C"/>
    <property type="match status" value="1"/>
</dbReference>
<dbReference type="EMBL" id="JAGSOH010000112">
    <property type="protein sequence ID" value="MBR7830055.1"/>
    <property type="molecule type" value="Genomic_DNA"/>
</dbReference>
<sequence>MARSTSRRRRSSFGSSTVRTSWSAVLERFVTRRLALAYRECQLSQLQCKAWRRPLVYPRLVVNVQRNIPGDLPSHAPRRKPAVEIEAAGGLVVEDVETGFCGAVVRVEKAAGGYTVTLEDRHGKHRVFPLGPGFLFEGQAATLVRPRPAAPVESRSGRTASGSVAVHGRRARVARAGRIYVEGKHDAELVERVWGDDLRLEGVVVEMLGGVDELHEIAAEFRPGPGRRLGVLLDHLVPNSKETRTADRLQRGREDCILVLGHPYVDIWQAVKPASVGIAAWPVVPKAEVWKDGVCERLHRKDPGWPLDPRRAWARILGTVNSYKDLEPALLGPVEALIDFVTAP</sequence>
<name>A0A941IIV2_9ACTN</name>
<feature type="domain" description="DUF3097" evidence="1">
    <location>
        <begin position="178"/>
        <end position="342"/>
    </location>
</feature>
<evidence type="ECO:0000313" key="3">
    <source>
        <dbReference type="EMBL" id="MBR7830055.1"/>
    </source>
</evidence>
<comment type="caution">
    <text evidence="3">The sequence shown here is derived from an EMBL/GenBank/DDBJ whole genome shotgun (WGS) entry which is preliminary data.</text>
</comment>
<organism evidence="3 4">
    <name type="scientific">Actinospica acidithermotolerans</name>
    <dbReference type="NCBI Taxonomy" id="2828514"/>
    <lineage>
        <taxon>Bacteria</taxon>
        <taxon>Bacillati</taxon>
        <taxon>Actinomycetota</taxon>
        <taxon>Actinomycetes</taxon>
        <taxon>Catenulisporales</taxon>
        <taxon>Actinospicaceae</taxon>
        <taxon>Actinospica</taxon>
    </lineage>
</organism>
<gene>
    <name evidence="3" type="ORF">KDK95_27380</name>
</gene>
<accession>A0A941IIV2</accession>
<protein>
    <submittedName>
        <fullName evidence="3">DUF3097 domain-containing protein</fullName>
    </submittedName>
</protein>